<gene>
    <name evidence="1" type="primary">dsrH</name>
    <name evidence="1" type="ORF">ws172H5_0017</name>
</gene>
<dbReference type="AlphaFoldDB" id="I1X4U8"/>
<dbReference type="Gene3D" id="3.40.1260.10">
    <property type="entry name" value="DsrEFH-like"/>
    <property type="match status" value="1"/>
</dbReference>
<dbReference type="PANTHER" id="PTHR37526">
    <property type="entry name" value="PROTEIN TUSB"/>
    <property type="match status" value="1"/>
</dbReference>
<protein>
    <submittedName>
        <fullName evidence="1">Intracellular sulfur oxidation protein DsrH</fullName>
    </submittedName>
</protein>
<proteinExistence type="predicted"/>
<dbReference type="InterPro" id="IPR027396">
    <property type="entry name" value="DsrEFH-like"/>
</dbReference>
<dbReference type="GO" id="GO:0002143">
    <property type="term" value="P:tRNA wobble position uridine thiolation"/>
    <property type="evidence" value="ECO:0007669"/>
    <property type="project" value="InterPro"/>
</dbReference>
<sequence length="102" mass="10917">MSTLHTVNKSPFNRNSLETCLRLAGKGNSVLLLEDGVYGAMNGSNASGMVEKALSDVSIYVLGSDMKARGVDAGKIIDGIKVVDYKGFVDLTVEHDKVNAWL</sequence>
<reference evidence="1" key="1">
    <citation type="journal article" date="2012" name="ISME J.">
        <title>Roseobacter clade bacteria are abundant in coastal sediments and encode a novel combination of sulfur oxidation genes.</title>
        <authorList>
            <person name="Lenk S."/>
            <person name="Moraru C."/>
            <person name="Hahnke S."/>
            <person name="Arnds J."/>
            <person name="Richter M."/>
            <person name="Kube M."/>
            <person name="Reinhardt R."/>
            <person name="Brinkhoff T."/>
            <person name="Harder J."/>
            <person name="Amann R."/>
            <person name="Mussmann M."/>
        </authorList>
    </citation>
    <scope>NUCLEOTIDE SEQUENCE</scope>
</reference>
<dbReference type="EMBL" id="JQ256784">
    <property type="protein sequence ID" value="AFI78523.1"/>
    <property type="molecule type" value="Genomic_DNA"/>
</dbReference>
<dbReference type="PANTHER" id="PTHR37526:SF1">
    <property type="entry name" value="PROTEIN TUSB"/>
    <property type="match status" value="1"/>
</dbReference>
<dbReference type="NCBIfam" id="TIGR03011">
    <property type="entry name" value="sulf_tusB_dsrH"/>
    <property type="match status" value="1"/>
</dbReference>
<accession>I1X4U8</accession>
<dbReference type="Pfam" id="PF04077">
    <property type="entry name" value="DsrH"/>
    <property type="match status" value="1"/>
</dbReference>
<dbReference type="GO" id="GO:1990228">
    <property type="term" value="C:sulfurtransferase complex"/>
    <property type="evidence" value="ECO:0007669"/>
    <property type="project" value="TreeGrafter"/>
</dbReference>
<organism evidence="1">
    <name type="scientific">uncultured bacterium ws172H5</name>
    <dbReference type="NCBI Taxonomy" id="1131829"/>
    <lineage>
        <taxon>Bacteria</taxon>
        <taxon>environmental samples</taxon>
    </lineage>
</organism>
<dbReference type="SUPFAM" id="SSF75169">
    <property type="entry name" value="DsrEFH-like"/>
    <property type="match status" value="1"/>
</dbReference>
<dbReference type="InterPro" id="IPR007215">
    <property type="entry name" value="Sulphur_relay_TusB/DsrH"/>
</dbReference>
<name>I1X4U8_9BACT</name>
<evidence type="ECO:0000313" key="1">
    <source>
        <dbReference type="EMBL" id="AFI78523.1"/>
    </source>
</evidence>